<accession>A0A9D1MVH8</accession>
<reference evidence="2" key="2">
    <citation type="journal article" date="2021" name="PeerJ">
        <title>Extensive microbial diversity within the chicken gut microbiome revealed by metagenomics and culture.</title>
        <authorList>
            <person name="Gilroy R."/>
            <person name="Ravi A."/>
            <person name="Getino M."/>
            <person name="Pursley I."/>
            <person name="Horton D.L."/>
            <person name="Alikhan N.F."/>
            <person name="Baker D."/>
            <person name="Gharbi K."/>
            <person name="Hall N."/>
            <person name="Watson M."/>
            <person name="Adriaenssens E.M."/>
            <person name="Foster-Nyarko E."/>
            <person name="Jarju S."/>
            <person name="Secka A."/>
            <person name="Antonio M."/>
            <person name="Oren A."/>
            <person name="Chaudhuri R.R."/>
            <person name="La Ragione R."/>
            <person name="Hildebrand F."/>
            <person name="Pallen M.J."/>
        </authorList>
    </citation>
    <scope>NUCLEOTIDE SEQUENCE</scope>
    <source>
        <strain evidence="2">CHK176-6737</strain>
    </source>
</reference>
<name>A0A9D1MVH8_9FIRM</name>
<protein>
    <recommendedName>
        <fullName evidence="1">Condensation domain-containing protein</fullName>
    </recommendedName>
</protein>
<evidence type="ECO:0000313" key="2">
    <source>
        <dbReference type="EMBL" id="HIU69419.1"/>
    </source>
</evidence>
<dbReference type="GO" id="GO:0003824">
    <property type="term" value="F:catalytic activity"/>
    <property type="evidence" value="ECO:0007669"/>
    <property type="project" value="InterPro"/>
</dbReference>
<dbReference type="EMBL" id="DVNM01000030">
    <property type="protein sequence ID" value="HIU69419.1"/>
    <property type="molecule type" value="Genomic_DNA"/>
</dbReference>
<dbReference type="AlphaFoldDB" id="A0A9D1MVH8"/>
<dbReference type="Gene3D" id="3.30.559.30">
    <property type="entry name" value="Nonribosomal peptide synthetase, condensation domain"/>
    <property type="match status" value="1"/>
</dbReference>
<dbReference type="Proteomes" id="UP000824125">
    <property type="component" value="Unassembled WGS sequence"/>
</dbReference>
<proteinExistence type="predicted"/>
<dbReference type="InterPro" id="IPR023213">
    <property type="entry name" value="CAT-like_dom_sf"/>
</dbReference>
<feature type="domain" description="Condensation" evidence="1">
    <location>
        <begin position="26"/>
        <end position="250"/>
    </location>
</feature>
<evidence type="ECO:0000259" key="1">
    <source>
        <dbReference type="Pfam" id="PF00668"/>
    </source>
</evidence>
<dbReference type="Pfam" id="PF00668">
    <property type="entry name" value="Condensation"/>
    <property type="match status" value="1"/>
</dbReference>
<dbReference type="InterPro" id="IPR001242">
    <property type="entry name" value="Condensation_dom"/>
</dbReference>
<dbReference type="PANTHER" id="PTHR28037:SF1">
    <property type="entry name" value="ALCOHOL O-ACETYLTRANSFERASE 1-RELATED"/>
    <property type="match status" value="1"/>
</dbReference>
<reference evidence="2" key="1">
    <citation type="submission" date="2020-10" db="EMBL/GenBank/DDBJ databases">
        <authorList>
            <person name="Gilroy R."/>
        </authorList>
    </citation>
    <scope>NUCLEOTIDE SEQUENCE</scope>
    <source>
        <strain evidence="2">CHK176-6737</strain>
    </source>
</reference>
<dbReference type="GO" id="GO:0008610">
    <property type="term" value="P:lipid biosynthetic process"/>
    <property type="evidence" value="ECO:0007669"/>
    <property type="project" value="UniProtKB-ARBA"/>
</dbReference>
<organism evidence="2 3">
    <name type="scientific">Candidatus Scybalenecus merdavium</name>
    <dbReference type="NCBI Taxonomy" id="2840939"/>
    <lineage>
        <taxon>Bacteria</taxon>
        <taxon>Bacillati</taxon>
        <taxon>Bacillota</taxon>
        <taxon>Clostridia</taxon>
        <taxon>Eubacteriales</taxon>
        <taxon>Oscillospiraceae</taxon>
        <taxon>Oscillospiraceae incertae sedis</taxon>
        <taxon>Candidatus Scybalenecus</taxon>
    </lineage>
</organism>
<dbReference type="SUPFAM" id="SSF52777">
    <property type="entry name" value="CoA-dependent acyltransferases"/>
    <property type="match status" value="2"/>
</dbReference>
<evidence type="ECO:0000313" key="3">
    <source>
        <dbReference type="Proteomes" id="UP000824125"/>
    </source>
</evidence>
<dbReference type="Gene3D" id="3.30.559.10">
    <property type="entry name" value="Chloramphenicol acetyltransferase-like domain"/>
    <property type="match status" value="1"/>
</dbReference>
<gene>
    <name evidence="2" type="ORF">IAD23_05605</name>
</gene>
<dbReference type="PANTHER" id="PTHR28037">
    <property type="entry name" value="ALCOHOL O-ACETYLTRANSFERASE 1-RELATED"/>
    <property type="match status" value="1"/>
</dbReference>
<sequence>MERRLNAELWDKMHYLFRDFNDRMVHVELRYDFELDIEALKTVLICFFEKAPVLHSSFTDNHVRPYWTVQDYKIDDVLTVQTVAPDVLDDAVDSFLTQCIPPEAPLQMKVAVFRCAGQSVMCIVENHMCMDGGDFKYFLNALCQNYNDYVDGRSSPIDLRTGTRSYESVYDDFSPAEKHMARNLYRNINAKDDHAFPLTPDNIRDQSFIARRKLPAALFDPLKSAGKAHGATINDMLTAAYFHSVYELAGFDKNESVSISCAIDLRRHMKDTEDLGVTNHTAWMQCRVPRCGRDVFETLAFTVESVNKFKSDHFIGLHGLPLLALGYKILPHAASEEIIKIGYSNPLMAMSNIGILDVKKLALQGHEPVDGFMSGAVKYKPYALLSVTTMRKEFTLSMCVRGNAQDRQIVEHFFDLLEKNIRLLIA</sequence>
<dbReference type="InterPro" id="IPR052058">
    <property type="entry name" value="Alcohol_O-acetyltransferase"/>
</dbReference>
<comment type="caution">
    <text evidence="2">The sequence shown here is derived from an EMBL/GenBank/DDBJ whole genome shotgun (WGS) entry which is preliminary data.</text>
</comment>